<evidence type="ECO:0000313" key="8">
    <source>
        <dbReference type="Proteomes" id="UP000001357"/>
    </source>
</evidence>
<dbReference type="InParanoid" id="A9V373"/>
<dbReference type="InterPro" id="IPR035992">
    <property type="entry name" value="Ricin_B-like_lectins"/>
</dbReference>
<dbReference type="SUPFAM" id="SSF74650">
    <property type="entry name" value="Galactose mutarotase-like"/>
    <property type="match status" value="1"/>
</dbReference>
<dbReference type="Pfam" id="PF21365">
    <property type="entry name" value="Glyco_hydro_31_3rd"/>
    <property type="match status" value="1"/>
</dbReference>
<dbReference type="Pfam" id="PF00652">
    <property type="entry name" value="Ricin_B_lectin"/>
    <property type="match status" value="1"/>
</dbReference>
<dbReference type="PANTHER" id="PTHR22762:SF120">
    <property type="entry name" value="HETEROGLYCAN GLUCOSIDASE 1"/>
    <property type="match status" value="1"/>
</dbReference>
<dbReference type="Pfam" id="PF01055">
    <property type="entry name" value="Glyco_hydro_31_2nd"/>
    <property type="match status" value="1"/>
</dbReference>
<proteinExistence type="inferred from homology"/>
<name>A9V373_MONBE</name>
<comment type="similarity">
    <text evidence="1 2">Belongs to the glycosyl hydrolase 31 family.</text>
</comment>
<dbReference type="CDD" id="cd06596">
    <property type="entry name" value="GH31_CPE1046"/>
    <property type="match status" value="1"/>
</dbReference>
<dbReference type="eggNOG" id="KOG1066">
    <property type="taxonomic scope" value="Eukaryota"/>
</dbReference>
<dbReference type="STRING" id="81824.A9V373"/>
<dbReference type="SUPFAM" id="SSF51011">
    <property type="entry name" value="Glycosyl hydrolase domain"/>
    <property type="match status" value="1"/>
</dbReference>
<dbReference type="KEGG" id="mbr:MONBRDRAFT_26730"/>
<dbReference type="Gene3D" id="3.20.20.80">
    <property type="entry name" value="Glycosidases"/>
    <property type="match status" value="2"/>
</dbReference>
<protein>
    <recommendedName>
        <fullName evidence="9">Ricin B lectin domain-containing protein</fullName>
    </recommendedName>
</protein>
<dbReference type="InterPro" id="IPR000772">
    <property type="entry name" value="Ricin_B_lectin"/>
</dbReference>
<keyword evidence="8" id="KW-1185">Reference proteome</keyword>
<evidence type="ECO:0000259" key="5">
    <source>
        <dbReference type="Pfam" id="PF01055"/>
    </source>
</evidence>
<dbReference type="EMBL" id="CH991556">
    <property type="protein sequence ID" value="EDQ88138.1"/>
    <property type="molecule type" value="Genomic_DNA"/>
</dbReference>
<dbReference type="AlphaFoldDB" id="A9V373"/>
<accession>A9V373</accession>
<feature type="domain" description="Ricin B lectin" evidence="4">
    <location>
        <begin position="146"/>
        <end position="227"/>
    </location>
</feature>
<evidence type="ECO:0000259" key="4">
    <source>
        <dbReference type="Pfam" id="PF00652"/>
    </source>
</evidence>
<dbReference type="Proteomes" id="UP000001357">
    <property type="component" value="Unassembled WGS sequence"/>
</dbReference>
<dbReference type="RefSeq" id="XP_001747214.1">
    <property type="nucleotide sequence ID" value="XM_001747162.1"/>
</dbReference>
<evidence type="ECO:0000259" key="6">
    <source>
        <dbReference type="Pfam" id="PF21365"/>
    </source>
</evidence>
<keyword evidence="2" id="KW-0378">Hydrolase</keyword>
<dbReference type="SUPFAM" id="SSF50370">
    <property type="entry name" value="Ricin B-like lectins"/>
    <property type="match status" value="1"/>
</dbReference>
<dbReference type="SUPFAM" id="SSF51445">
    <property type="entry name" value="(Trans)glycosidases"/>
    <property type="match status" value="1"/>
</dbReference>
<evidence type="ECO:0000256" key="1">
    <source>
        <dbReference type="ARBA" id="ARBA00007806"/>
    </source>
</evidence>
<evidence type="ECO:0000256" key="3">
    <source>
        <dbReference type="SAM" id="MobiDB-lite"/>
    </source>
</evidence>
<organism evidence="7 8">
    <name type="scientific">Monosiga brevicollis</name>
    <name type="common">Choanoflagellate</name>
    <dbReference type="NCBI Taxonomy" id="81824"/>
    <lineage>
        <taxon>Eukaryota</taxon>
        <taxon>Choanoflagellata</taxon>
        <taxon>Craspedida</taxon>
        <taxon>Salpingoecidae</taxon>
        <taxon>Monosiga</taxon>
    </lineage>
</organism>
<feature type="region of interest" description="Disordered" evidence="3">
    <location>
        <begin position="1"/>
        <end position="20"/>
    </location>
</feature>
<evidence type="ECO:0008006" key="9">
    <source>
        <dbReference type="Google" id="ProtNLM"/>
    </source>
</evidence>
<sequence>MDQGDLSDPHRQPSGERGDLATTTFMNQTWRDTQPQRAGHATPYLNLSSTTRRIQLAEKDDLVYGLIPGPPGRVDHHYPARFIKISHPHRDAHANDRVHQSPCDLNQTADAQQGFRLKNKQIMASSQDLCFTIAPSKPDPESGTPEIILKPCKTGNMSQEFFYNTSSMQLQHLHERLCLDLDSDDSRVELYPCQDQPSTNEQWLLNITNRIVSAEDDQTTCLAACRGIAGGNVGTLANISLAGKHAARLETDKGYTVLLESLAQDVIRVQFEPFGSFTAATDLGIVLNDRFDTPPAVLEVRDHVIKAGAVTVTVSHALMGLEVTDAAGNIVLSEIYPLTWNTSSLWQTIALAQDEQIFGGGMQNGYWSHRGRDVLIEEVSTAGYGVLRNTYAHGMYAFHRVDEVTLRHDEARFDAVYFFGPPKRALDLYTQATGRPFMPPLWGLTLGDSDCYNSHNRTTKDVVKVAQAYDRHQMPGGWMIMNDGYGCGYEDLEAVIASLHRLGKYTALWTSTGLANATWEIGTAGSRGIKTDVGWVGAGYRFELDAVKLATSLIENNSNARRYIWTVCGWAGTHHYAVMWNGDNTGSWEYIRFQIPTVLGSAFSAQAYTSGDVDGIFGGAPETYVRDLQWKVFLPVLMTMSGWATYNKQPFVFGEPYTSYNRDALDLKMRLLPYQYSYSYQAYLTGLAMARPLCLEFPAETQLLKSNNVTDYLFMSGEWFLVAPMYENSTHRNDIYLPGATTGDSWFDYWSRVHYKVAQ</sequence>
<reference evidence="7 8" key="1">
    <citation type="journal article" date="2008" name="Nature">
        <title>The genome of the choanoflagellate Monosiga brevicollis and the origin of metazoans.</title>
        <authorList>
            <consortium name="JGI Sequencing"/>
            <person name="King N."/>
            <person name="Westbrook M.J."/>
            <person name="Young S.L."/>
            <person name="Kuo A."/>
            <person name="Abedin M."/>
            <person name="Chapman J."/>
            <person name="Fairclough S."/>
            <person name="Hellsten U."/>
            <person name="Isogai Y."/>
            <person name="Letunic I."/>
            <person name="Marr M."/>
            <person name="Pincus D."/>
            <person name="Putnam N."/>
            <person name="Rokas A."/>
            <person name="Wright K.J."/>
            <person name="Zuzow R."/>
            <person name="Dirks W."/>
            <person name="Good M."/>
            <person name="Goodstein D."/>
            <person name="Lemons D."/>
            <person name="Li W."/>
            <person name="Lyons J.B."/>
            <person name="Morris A."/>
            <person name="Nichols S."/>
            <person name="Richter D.J."/>
            <person name="Salamov A."/>
            <person name="Bork P."/>
            <person name="Lim W.A."/>
            <person name="Manning G."/>
            <person name="Miller W.T."/>
            <person name="McGinnis W."/>
            <person name="Shapiro H."/>
            <person name="Tjian R."/>
            <person name="Grigoriev I.V."/>
            <person name="Rokhsar D."/>
        </authorList>
    </citation>
    <scope>NUCLEOTIDE SEQUENCE [LARGE SCALE GENOMIC DNA]</scope>
    <source>
        <strain evidence="8">MX1 / ATCC 50154</strain>
    </source>
</reference>
<gene>
    <name evidence="7" type="ORF">MONBRDRAFT_26730</name>
</gene>
<keyword evidence="2" id="KW-0326">Glycosidase</keyword>
<evidence type="ECO:0000256" key="2">
    <source>
        <dbReference type="RuleBase" id="RU361185"/>
    </source>
</evidence>
<dbReference type="GeneID" id="5892335"/>
<dbReference type="CDD" id="cd14752">
    <property type="entry name" value="GH31_N"/>
    <property type="match status" value="1"/>
</dbReference>
<dbReference type="PANTHER" id="PTHR22762">
    <property type="entry name" value="ALPHA-GLUCOSIDASE"/>
    <property type="match status" value="1"/>
</dbReference>
<dbReference type="InterPro" id="IPR048395">
    <property type="entry name" value="Glyco_hydro_31_C"/>
</dbReference>
<dbReference type="InterPro" id="IPR017853">
    <property type="entry name" value="GH"/>
</dbReference>
<dbReference type="PROSITE" id="PS50231">
    <property type="entry name" value="RICIN_B_LECTIN"/>
    <property type="match status" value="1"/>
</dbReference>
<dbReference type="InterPro" id="IPR013780">
    <property type="entry name" value="Glyco_hydro_b"/>
</dbReference>
<dbReference type="Gene3D" id="2.80.10.50">
    <property type="match status" value="1"/>
</dbReference>
<dbReference type="Gene3D" id="2.60.40.1760">
    <property type="entry name" value="glycosyl hydrolase (family 31)"/>
    <property type="match status" value="1"/>
</dbReference>
<feature type="domain" description="Glycoside hydrolase family 31 TIM barrel" evidence="5">
    <location>
        <begin position="554"/>
        <end position="677"/>
    </location>
</feature>
<evidence type="ECO:0000313" key="7">
    <source>
        <dbReference type="EMBL" id="EDQ88138.1"/>
    </source>
</evidence>
<dbReference type="InterPro" id="IPR011013">
    <property type="entry name" value="Gal_mutarotase_sf_dom"/>
</dbReference>
<dbReference type="GO" id="GO:0005975">
    <property type="term" value="P:carbohydrate metabolic process"/>
    <property type="evidence" value="ECO:0007669"/>
    <property type="project" value="InterPro"/>
</dbReference>
<dbReference type="InterPro" id="IPR000322">
    <property type="entry name" value="Glyco_hydro_31_TIM"/>
</dbReference>
<dbReference type="GO" id="GO:0004553">
    <property type="term" value="F:hydrolase activity, hydrolyzing O-glycosyl compounds"/>
    <property type="evidence" value="ECO:0000318"/>
    <property type="project" value="GO_Central"/>
</dbReference>
<feature type="compositionally biased region" description="Basic and acidic residues" evidence="3">
    <location>
        <begin position="7"/>
        <end position="19"/>
    </location>
</feature>
<dbReference type="GO" id="GO:0030246">
    <property type="term" value="F:carbohydrate binding"/>
    <property type="evidence" value="ECO:0007669"/>
    <property type="project" value="InterPro"/>
</dbReference>
<feature type="domain" description="Glycosyl hydrolase family 31 C-terminal" evidence="6">
    <location>
        <begin position="686"/>
        <end position="756"/>
    </location>
</feature>
<dbReference type="Gene3D" id="2.60.40.1180">
    <property type="entry name" value="Golgi alpha-mannosidase II"/>
    <property type="match status" value="1"/>
</dbReference>